<dbReference type="Proteomes" id="UP000274358">
    <property type="component" value="Unassembled WGS sequence"/>
</dbReference>
<gene>
    <name evidence="3" type="ORF">EKH80_03780</name>
</gene>
<protein>
    <submittedName>
        <fullName evidence="3">DUF4157 domain-containing protein</fullName>
    </submittedName>
</protein>
<feature type="domain" description="eCIS core" evidence="2">
    <location>
        <begin position="74"/>
        <end position="149"/>
    </location>
</feature>
<evidence type="ECO:0000313" key="4">
    <source>
        <dbReference type="Proteomes" id="UP000274358"/>
    </source>
</evidence>
<evidence type="ECO:0000313" key="3">
    <source>
        <dbReference type="EMBL" id="RUL78930.1"/>
    </source>
</evidence>
<feature type="compositionally biased region" description="Basic and acidic residues" evidence="1">
    <location>
        <begin position="163"/>
        <end position="173"/>
    </location>
</feature>
<dbReference type="InterPro" id="IPR025295">
    <property type="entry name" value="eCIS_core_dom"/>
</dbReference>
<feature type="compositionally biased region" description="Pro residues" evidence="1">
    <location>
        <begin position="197"/>
        <end position="212"/>
    </location>
</feature>
<evidence type="ECO:0000259" key="2">
    <source>
        <dbReference type="Pfam" id="PF13699"/>
    </source>
</evidence>
<dbReference type="RefSeq" id="WP_126683387.1">
    <property type="nucleotide sequence ID" value="NZ_RYYV01000002.1"/>
</dbReference>
<name>A0A432MBB2_9GAMM</name>
<dbReference type="EMBL" id="RYYV01000002">
    <property type="protein sequence ID" value="RUL78930.1"/>
    <property type="molecule type" value="Genomic_DNA"/>
</dbReference>
<dbReference type="AlphaFoldDB" id="A0A432MBB2"/>
<proteinExistence type="predicted"/>
<comment type="caution">
    <text evidence="3">The sequence shown here is derived from an EMBL/GenBank/DDBJ whole genome shotgun (WGS) entry which is preliminary data.</text>
</comment>
<dbReference type="Pfam" id="PF13699">
    <property type="entry name" value="eCIS_core"/>
    <property type="match status" value="1"/>
</dbReference>
<reference evidence="3 4" key="1">
    <citation type="submission" date="2018-12" db="EMBL/GenBank/DDBJ databases">
        <title>Dyella dinghuensis sp. nov. DHOA06 and Dyella choica sp. nov. 4M-K27, isolated from forest soil.</title>
        <authorList>
            <person name="Qiu L.-H."/>
            <person name="Gao Z.-H."/>
        </authorList>
    </citation>
    <scope>NUCLEOTIDE SEQUENCE [LARGE SCALE GENOMIC DNA]</scope>
    <source>
        <strain evidence="3 4">4M-K27</strain>
    </source>
</reference>
<accession>A0A432MBB2</accession>
<sequence>MTERTAKIASREVSPRATEGIILQRRCACGNRTNDVQCDDCARKHIQRKSTRQAGGPTIPAIVGNVLGGSGQSLDAATRQFMERRFGQDFSGVRVHTDAQAAQSAREIHAQAYTAGRNVVFASGHYAPHTDSGRRLLAHELAHVVQQRDLKSMPDSLSDPDSSLERDADRAAERVMSGAGSLKLMSAGQSVLARQPAPSPQPVQPPQTPPATCPATARIQSQRHYNHGNISRSLQERYRTYLSDIVTMEAGPGPDHHGHCMQEVLSLVSNNCPARLTNLSRPCSQGDCLPIRSGNTFLDGHVTHNAQSYLEGTGVNACTVVCEQRYHCDTVSGALAAGTFRITRNYQAGTYQPLAGGPPVHITTGTVDKAEVQSGSGGNTPSRP</sequence>
<evidence type="ECO:0000256" key="1">
    <source>
        <dbReference type="SAM" id="MobiDB-lite"/>
    </source>
</evidence>
<organism evidence="3 4">
    <name type="scientific">Dyella choica</name>
    <dbReference type="NCBI Taxonomy" id="1927959"/>
    <lineage>
        <taxon>Bacteria</taxon>
        <taxon>Pseudomonadati</taxon>
        <taxon>Pseudomonadota</taxon>
        <taxon>Gammaproteobacteria</taxon>
        <taxon>Lysobacterales</taxon>
        <taxon>Rhodanobacteraceae</taxon>
        <taxon>Dyella</taxon>
    </lineage>
</organism>
<feature type="region of interest" description="Disordered" evidence="1">
    <location>
        <begin position="147"/>
        <end position="214"/>
    </location>
</feature>
<keyword evidence="4" id="KW-1185">Reference proteome</keyword>
<dbReference type="OrthoDB" id="5959806at2"/>